<proteinExistence type="predicted"/>
<name>A0A1I0FTV0_9PROT</name>
<dbReference type="Proteomes" id="UP000199345">
    <property type="component" value="Unassembled WGS sequence"/>
</dbReference>
<dbReference type="EMBL" id="FOIA01000044">
    <property type="protein sequence ID" value="SET60999.1"/>
    <property type="molecule type" value="Genomic_DNA"/>
</dbReference>
<organism evidence="1 2">
    <name type="scientific">Nitrosomonas marina</name>
    <dbReference type="NCBI Taxonomy" id="917"/>
    <lineage>
        <taxon>Bacteria</taxon>
        <taxon>Pseudomonadati</taxon>
        <taxon>Pseudomonadota</taxon>
        <taxon>Betaproteobacteria</taxon>
        <taxon>Nitrosomonadales</taxon>
        <taxon>Nitrosomonadaceae</taxon>
        <taxon>Nitrosomonas</taxon>
    </lineage>
</organism>
<gene>
    <name evidence="1" type="ORF">SAMN05216326_1442</name>
</gene>
<evidence type="ECO:0000313" key="1">
    <source>
        <dbReference type="EMBL" id="SET60999.1"/>
    </source>
</evidence>
<evidence type="ECO:0000313" key="2">
    <source>
        <dbReference type="Proteomes" id="UP000199345"/>
    </source>
</evidence>
<dbReference type="OrthoDB" id="6291706at2"/>
<sequence>MTDTETDLNDYVESLYKTDNFEQAFTVFERYAYKSGLDGVFYIYIPRFPLDNGSPCKPAFNVSHNLNPACISHLFDNGFDQPERPESSHFNAPFYGGIELIEWQKKSCTNCQQIESHATSESTAANSIGIANGIAIKLMSGEKGIAIAGFVRCHSQFGNKNQKQVNLPPAEPEAYRLSPSKGLFVSR</sequence>
<reference evidence="2" key="1">
    <citation type="submission" date="2016-10" db="EMBL/GenBank/DDBJ databases">
        <authorList>
            <person name="Varghese N."/>
            <person name="Submissions S."/>
        </authorList>
    </citation>
    <scope>NUCLEOTIDE SEQUENCE [LARGE SCALE GENOMIC DNA]</scope>
    <source>
        <strain evidence="2">Nm71</strain>
    </source>
</reference>
<protein>
    <submittedName>
        <fullName evidence="1">Uncharacterized protein</fullName>
    </submittedName>
</protein>
<accession>A0A1I0FTV0</accession>
<keyword evidence="2" id="KW-1185">Reference proteome</keyword>
<dbReference type="RefSeq" id="WP_090661589.1">
    <property type="nucleotide sequence ID" value="NZ_FOIA01000044.1"/>
</dbReference>
<dbReference type="AlphaFoldDB" id="A0A1I0FTV0"/>